<dbReference type="PROSITE" id="PS00237">
    <property type="entry name" value="G_PROTEIN_RECEP_F1_1"/>
    <property type="match status" value="1"/>
</dbReference>
<keyword evidence="4 11" id="KW-0812">Transmembrane</keyword>
<evidence type="ECO:0000256" key="5">
    <source>
        <dbReference type="ARBA" id="ARBA00022725"/>
    </source>
</evidence>
<dbReference type="InterPro" id="IPR000276">
    <property type="entry name" value="GPCR_Rhodpsn"/>
</dbReference>
<evidence type="ECO:0000313" key="15">
    <source>
        <dbReference type="RefSeq" id="XP_054859802.1"/>
    </source>
</evidence>
<evidence type="ECO:0000256" key="11">
    <source>
        <dbReference type="RuleBase" id="RU000688"/>
    </source>
</evidence>
<reference evidence="15" key="1">
    <citation type="submission" date="2025-08" db="UniProtKB">
        <authorList>
            <consortium name="RefSeq"/>
        </authorList>
    </citation>
    <scope>IDENTIFICATION</scope>
    <source>
        <tissue evidence="15">Blood</tissue>
    </source>
</reference>
<dbReference type="AlphaFoldDB" id="A0AA97LM45"/>
<evidence type="ECO:0000256" key="4">
    <source>
        <dbReference type="ARBA" id="ARBA00022692"/>
    </source>
</evidence>
<dbReference type="FunFam" id="1.20.1070.10:FF:000015">
    <property type="entry name" value="Olfactory receptor"/>
    <property type="match status" value="1"/>
</dbReference>
<comment type="subcellular location">
    <subcellularLocation>
        <location evidence="1 12">Cell membrane</location>
        <topology evidence="1 12">Multi-pass membrane protein</topology>
    </subcellularLocation>
</comment>
<accession>A0AA97LM45</accession>
<keyword evidence="2 12" id="KW-1003">Cell membrane</keyword>
<keyword evidence="3 12" id="KW-0716">Sensory transduction</keyword>
<keyword evidence="8 12" id="KW-0472">Membrane</keyword>
<gene>
    <name evidence="15" type="primary">LOC129346478</name>
</gene>
<evidence type="ECO:0000256" key="10">
    <source>
        <dbReference type="ARBA" id="ARBA00023224"/>
    </source>
</evidence>
<dbReference type="KEGG" id="emc:129346478"/>
<dbReference type="Pfam" id="PF13853">
    <property type="entry name" value="7tm_4"/>
    <property type="match status" value="1"/>
</dbReference>
<evidence type="ECO:0000256" key="6">
    <source>
        <dbReference type="ARBA" id="ARBA00022989"/>
    </source>
</evidence>
<evidence type="ECO:0000313" key="14">
    <source>
        <dbReference type="Proteomes" id="UP001190640"/>
    </source>
</evidence>
<dbReference type="GeneID" id="129346478"/>
<dbReference type="Gene3D" id="1.20.1070.10">
    <property type="entry name" value="Rhodopsin 7-helix transmembrane proteins"/>
    <property type="match status" value="1"/>
</dbReference>
<protein>
    <recommendedName>
        <fullName evidence="12">Olfactory receptor</fullName>
    </recommendedName>
</protein>
<keyword evidence="10 11" id="KW-0807">Transducer</keyword>
<dbReference type="Proteomes" id="UP001190640">
    <property type="component" value="Chromosome 19"/>
</dbReference>
<dbReference type="GO" id="GO:0004930">
    <property type="term" value="F:G protein-coupled receptor activity"/>
    <property type="evidence" value="ECO:0007669"/>
    <property type="project" value="UniProtKB-KW"/>
</dbReference>
<dbReference type="PRINTS" id="PR00245">
    <property type="entry name" value="OLFACTORYR"/>
</dbReference>
<dbReference type="RefSeq" id="XP_054859802.1">
    <property type="nucleotide sequence ID" value="XM_055003827.1"/>
</dbReference>
<feature type="transmembrane region" description="Helical" evidence="12">
    <location>
        <begin position="94"/>
        <end position="114"/>
    </location>
</feature>
<name>A0AA97LM45_EUBMA</name>
<dbReference type="SUPFAM" id="SSF81321">
    <property type="entry name" value="Family A G protein-coupled receptor-like"/>
    <property type="match status" value="1"/>
</dbReference>
<sequence>MKVKESWLLLVQIFSDPQNRCTVLSCEQGRERTEDVMGAPNETMVTEFILIGLSEYPKAQAAFFCLLLTAYVISFLGNGLIVILIIADPHLHTPMYLFLCILSSVDFMISNNIFPEIMVNCFLYRPTISFYRCLVQMYVGVILFLTECFLLATMAYDRFAAICQPLHYFQIMSWKFCITLVAVSVGLSTVSTAIHVLLRPTDFCGRHIINHFVCELQSFLKLACSDTRASELFMNVISLFNVMLPFCFIVITYVRIGFAVLSISGKKGWKKAFFTCSSHLTVVGVFYGTIIIMYLMPHPKSTTDQDKIVSLMYGVLTPMLNPLIYTLRNRDVKGAFWRVFGRKISE</sequence>
<evidence type="ECO:0000256" key="2">
    <source>
        <dbReference type="ARBA" id="ARBA00022475"/>
    </source>
</evidence>
<comment type="similarity">
    <text evidence="11">Belongs to the G-protein coupled receptor 1 family.</text>
</comment>
<keyword evidence="7 11" id="KW-0297">G-protein coupled receptor</keyword>
<feature type="transmembrane region" description="Helical" evidence="12">
    <location>
        <begin position="308"/>
        <end position="327"/>
    </location>
</feature>
<evidence type="ECO:0000256" key="3">
    <source>
        <dbReference type="ARBA" id="ARBA00022606"/>
    </source>
</evidence>
<evidence type="ECO:0000256" key="8">
    <source>
        <dbReference type="ARBA" id="ARBA00023136"/>
    </source>
</evidence>
<proteinExistence type="inferred from homology"/>
<feature type="transmembrane region" description="Helical" evidence="12">
    <location>
        <begin position="61"/>
        <end position="87"/>
    </location>
</feature>
<feature type="transmembrane region" description="Helical" evidence="12">
    <location>
        <begin position="273"/>
        <end position="296"/>
    </location>
</feature>
<keyword evidence="9 11" id="KW-0675">Receptor</keyword>
<dbReference type="CDD" id="cd15431">
    <property type="entry name" value="7tmA_OR13H-like"/>
    <property type="match status" value="1"/>
</dbReference>
<organism evidence="14 15">
    <name type="scientific">Eublepharis macularius</name>
    <name type="common">Leopard gecko</name>
    <name type="synonym">Cyrtodactylus macularius</name>
    <dbReference type="NCBI Taxonomy" id="481883"/>
    <lineage>
        <taxon>Eukaryota</taxon>
        <taxon>Metazoa</taxon>
        <taxon>Chordata</taxon>
        <taxon>Craniata</taxon>
        <taxon>Vertebrata</taxon>
        <taxon>Euteleostomi</taxon>
        <taxon>Lepidosauria</taxon>
        <taxon>Squamata</taxon>
        <taxon>Bifurcata</taxon>
        <taxon>Gekkota</taxon>
        <taxon>Eublepharidae</taxon>
        <taxon>Eublepharinae</taxon>
        <taxon>Eublepharis</taxon>
    </lineage>
</organism>
<evidence type="ECO:0000256" key="12">
    <source>
        <dbReference type="RuleBase" id="RU363047"/>
    </source>
</evidence>
<dbReference type="GO" id="GO:0005886">
    <property type="term" value="C:plasma membrane"/>
    <property type="evidence" value="ECO:0007669"/>
    <property type="project" value="UniProtKB-SubCell"/>
</dbReference>
<feature type="transmembrane region" description="Helical" evidence="12">
    <location>
        <begin position="176"/>
        <end position="198"/>
    </location>
</feature>
<dbReference type="PRINTS" id="PR00237">
    <property type="entry name" value="GPCRRHODOPSN"/>
</dbReference>
<keyword evidence="6 12" id="KW-1133">Transmembrane helix</keyword>
<dbReference type="GO" id="GO:0004984">
    <property type="term" value="F:olfactory receptor activity"/>
    <property type="evidence" value="ECO:0007669"/>
    <property type="project" value="InterPro"/>
</dbReference>
<dbReference type="InterPro" id="IPR017452">
    <property type="entry name" value="GPCR_Rhodpsn_7TM"/>
</dbReference>
<feature type="transmembrane region" description="Helical" evidence="12">
    <location>
        <begin position="236"/>
        <end position="261"/>
    </location>
</feature>
<keyword evidence="5 12" id="KW-0552">Olfaction</keyword>
<evidence type="ECO:0000256" key="9">
    <source>
        <dbReference type="ARBA" id="ARBA00023170"/>
    </source>
</evidence>
<evidence type="ECO:0000256" key="7">
    <source>
        <dbReference type="ARBA" id="ARBA00023040"/>
    </source>
</evidence>
<feature type="transmembrane region" description="Helical" evidence="12">
    <location>
        <begin position="134"/>
        <end position="156"/>
    </location>
</feature>
<dbReference type="PROSITE" id="PS50262">
    <property type="entry name" value="G_PROTEIN_RECEP_F1_2"/>
    <property type="match status" value="1"/>
</dbReference>
<feature type="domain" description="G-protein coupled receptors family 1 profile" evidence="13">
    <location>
        <begin position="77"/>
        <end position="325"/>
    </location>
</feature>
<keyword evidence="14" id="KW-1185">Reference proteome</keyword>
<evidence type="ECO:0000256" key="1">
    <source>
        <dbReference type="ARBA" id="ARBA00004651"/>
    </source>
</evidence>
<evidence type="ECO:0000259" key="13">
    <source>
        <dbReference type="PROSITE" id="PS50262"/>
    </source>
</evidence>
<dbReference type="InterPro" id="IPR000725">
    <property type="entry name" value="Olfact_rcpt"/>
</dbReference>
<dbReference type="PANTHER" id="PTHR26453">
    <property type="entry name" value="OLFACTORY RECEPTOR"/>
    <property type="match status" value="1"/>
</dbReference>